<sequence length="81" mass="8874">MAKPSRKDRTRPAELLILSAVMAIFTGLIVLMSTRDIVLSLIFVGIVFILVLVVLAMLVLAVRPDGDELHDLDEQDHPGGH</sequence>
<comment type="caution">
    <text evidence="2">The sequence shown here is derived from an EMBL/GenBank/DDBJ whole genome shotgun (WGS) entry which is preliminary data.</text>
</comment>
<dbReference type="Proteomes" id="UP000536685">
    <property type="component" value="Unassembled WGS sequence"/>
</dbReference>
<dbReference type="AlphaFoldDB" id="A0A841ARS4"/>
<evidence type="ECO:0000313" key="3">
    <source>
        <dbReference type="Proteomes" id="UP000536685"/>
    </source>
</evidence>
<keyword evidence="1" id="KW-0472">Membrane</keyword>
<keyword evidence="1" id="KW-0812">Transmembrane</keyword>
<feature type="transmembrane region" description="Helical" evidence="1">
    <location>
        <begin position="12"/>
        <end position="31"/>
    </location>
</feature>
<organism evidence="2 3">
    <name type="scientific">Conyzicola lurida</name>
    <dbReference type="NCBI Taxonomy" id="1172621"/>
    <lineage>
        <taxon>Bacteria</taxon>
        <taxon>Bacillati</taxon>
        <taxon>Actinomycetota</taxon>
        <taxon>Actinomycetes</taxon>
        <taxon>Micrococcales</taxon>
        <taxon>Microbacteriaceae</taxon>
        <taxon>Conyzicola</taxon>
    </lineage>
</organism>
<protein>
    <submittedName>
        <fullName evidence="2">Putative lysophospholipase L1 biosynthesis ABC-type transport system permease subunit</fullName>
    </submittedName>
</protein>
<dbReference type="EMBL" id="JACHMJ010000001">
    <property type="protein sequence ID" value="MBB5844974.1"/>
    <property type="molecule type" value="Genomic_DNA"/>
</dbReference>
<evidence type="ECO:0000313" key="2">
    <source>
        <dbReference type="EMBL" id="MBB5844974.1"/>
    </source>
</evidence>
<name>A0A841ARS4_9MICO</name>
<proteinExistence type="predicted"/>
<dbReference type="RefSeq" id="WP_184239666.1">
    <property type="nucleotide sequence ID" value="NZ_JACHMJ010000001.1"/>
</dbReference>
<feature type="transmembrane region" description="Helical" evidence="1">
    <location>
        <begin position="37"/>
        <end position="62"/>
    </location>
</feature>
<evidence type="ECO:0000256" key="1">
    <source>
        <dbReference type="SAM" id="Phobius"/>
    </source>
</evidence>
<gene>
    <name evidence="2" type="ORF">HD599_003297</name>
</gene>
<accession>A0A841ARS4</accession>
<keyword evidence="1" id="KW-1133">Transmembrane helix</keyword>
<keyword evidence="3" id="KW-1185">Reference proteome</keyword>
<reference evidence="2 3" key="1">
    <citation type="submission" date="2020-08" db="EMBL/GenBank/DDBJ databases">
        <title>Sequencing the genomes of 1000 actinobacteria strains.</title>
        <authorList>
            <person name="Klenk H.-P."/>
        </authorList>
    </citation>
    <scope>NUCLEOTIDE SEQUENCE [LARGE SCALE GENOMIC DNA]</scope>
    <source>
        <strain evidence="2 3">DSM 105784</strain>
    </source>
</reference>